<keyword evidence="3" id="KW-1185">Reference proteome</keyword>
<dbReference type="PANTHER" id="PTHR33112:SF13">
    <property type="entry name" value="HETEROKARYON INCOMPATIBILITY DOMAIN-CONTAINING PROTEIN"/>
    <property type="match status" value="1"/>
</dbReference>
<name>A0A8H5YKM9_9HYPO</name>
<evidence type="ECO:0000313" key="2">
    <source>
        <dbReference type="EMBL" id="KAF5713296.1"/>
    </source>
</evidence>
<comment type="caution">
    <text evidence="2">The sequence shown here is derived from an EMBL/GenBank/DDBJ whole genome shotgun (WGS) entry which is preliminary data.</text>
</comment>
<dbReference type="Proteomes" id="UP000532311">
    <property type="component" value="Unassembled WGS sequence"/>
</dbReference>
<proteinExistence type="predicted"/>
<dbReference type="AlphaFoldDB" id="A0A8H5YKM9"/>
<accession>A0A8H5YKM9</accession>
<dbReference type="Pfam" id="PF06985">
    <property type="entry name" value="HET"/>
    <property type="match status" value="1"/>
</dbReference>
<organism evidence="2 3">
    <name type="scientific">Fusarium globosum</name>
    <dbReference type="NCBI Taxonomy" id="78864"/>
    <lineage>
        <taxon>Eukaryota</taxon>
        <taxon>Fungi</taxon>
        <taxon>Dikarya</taxon>
        <taxon>Ascomycota</taxon>
        <taxon>Pezizomycotina</taxon>
        <taxon>Sordariomycetes</taxon>
        <taxon>Hypocreomycetidae</taxon>
        <taxon>Hypocreales</taxon>
        <taxon>Nectriaceae</taxon>
        <taxon>Fusarium</taxon>
        <taxon>Fusarium fujikuroi species complex</taxon>
    </lineage>
</organism>
<dbReference type="PANTHER" id="PTHR33112">
    <property type="entry name" value="DOMAIN PROTEIN, PUTATIVE-RELATED"/>
    <property type="match status" value="1"/>
</dbReference>
<gene>
    <name evidence="2" type="ORF">FGLOB1_4077</name>
</gene>
<sequence>MILATGVEGAELGIRQLPLGRFPSTTEFQTTTTTVQSWIRECLDTHDGCQSQINDQSASFICPKRLLDLSNGALVLRENLGQKLRYACLSHCWGKIDIVKTTTLTLGTFKIEVPLDQLSKTFRDAVDICRTLGILYLWIDSLCIIQDSPEDWREQAAQMADVYQHSFLTVAATKSHDGSQGCFSETSPRYVAKLVPGYKDIYVRERPPIFPDHWTQLENNHSYPLLNRAWIYQEMRLSPRVLHFCNEEVIWVCQASQRSESGCNDLDYNDGDNSKPTLFGCVNNNIHDKDLFTWHRTVLEYSRLNLTYESDKTIALAGVAQRMQRTRLDDRYLAGIWEKHLPLDLLWMVWPTPTIGKPRLARYPSWSWAFASSQVMWDGIWSPLQSVVVQEVRYMPNGPSHMGDCSTSSITLQTPLIDVKSLLSTQVTPMRVWNGSISYTVTPLEDVRLEELCLNEYKPDSPPDGSAPTRWPPVCGGFVIPLGVNLENNFAFCGIHVIKKPGHDAYERAGHVGISHDALLTSNYAKFLHRLKKDHTLPIPSTEVLESTSRDYAYRNMPLILKYKKQMSRVPPTMPSPIDTFFISARIAAPSGITGPVVIPDSYA</sequence>
<reference evidence="2 3" key="1">
    <citation type="submission" date="2020-05" db="EMBL/GenBank/DDBJ databases">
        <title>Identification and distribution of gene clusters putatively required for synthesis of sphingolipid metabolism inhibitors in phylogenetically diverse species of the filamentous fungus Fusarium.</title>
        <authorList>
            <person name="Kim H.-S."/>
            <person name="Busman M."/>
            <person name="Brown D.W."/>
            <person name="Divon H."/>
            <person name="Uhlig S."/>
            <person name="Proctor R.H."/>
        </authorList>
    </citation>
    <scope>NUCLEOTIDE SEQUENCE [LARGE SCALE GENOMIC DNA]</scope>
    <source>
        <strain evidence="2 3">NRRL 26131</strain>
    </source>
</reference>
<dbReference type="EMBL" id="JAAQPF010000151">
    <property type="protein sequence ID" value="KAF5713296.1"/>
    <property type="molecule type" value="Genomic_DNA"/>
</dbReference>
<protein>
    <recommendedName>
        <fullName evidence="1">Heterokaryon incompatibility domain-containing protein</fullName>
    </recommendedName>
</protein>
<feature type="domain" description="Heterokaryon incompatibility" evidence="1">
    <location>
        <begin position="86"/>
        <end position="234"/>
    </location>
</feature>
<evidence type="ECO:0000259" key="1">
    <source>
        <dbReference type="Pfam" id="PF06985"/>
    </source>
</evidence>
<dbReference type="InterPro" id="IPR010730">
    <property type="entry name" value="HET"/>
</dbReference>
<evidence type="ECO:0000313" key="3">
    <source>
        <dbReference type="Proteomes" id="UP000532311"/>
    </source>
</evidence>